<dbReference type="Proteomes" id="UP000782705">
    <property type="component" value="Unassembled WGS sequence"/>
</dbReference>
<gene>
    <name evidence="2" type="ORF">BAU17_03260</name>
</gene>
<keyword evidence="1" id="KW-0175">Coiled coil</keyword>
<protein>
    <submittedName>
        <fullName evidence="2">Viral A-type inclusion protein</fullName>
    </submittedName>
</protein>
<feature type="coiled-coil region" evidence="1">
    <location>
        <begin position="150"/>
        <end position="248"/>
    </location>
</feature>
<accession>A0ABQ6Z2H7</accession>
<organism evidence="2 3">
    <name type="scientific">Candidatus Enterococcus willemsii</name>
    <dbReference type="NCBI Taxonomy" id="1857215"/>
    <lineage>
        <taxon>Bacteria</taxon>
        <taxon>Bacillati</taxon>
        <taxon>Bacillota</taxon>
        <taxon>Bacilli</taxon>
        <taxon>Lactobacillales</taxon>
        <taxon>Enterococcaceae</taxon>
        <taxon>Enterococcus</taxon>
    </lineage>
</organism>
<evidence type="ECO:0000313" key="2">
    <source>
        <dbReference type="EMBL" id="KAF1305997.1"/>
    </source>
</evidence>
<evidence type="ECO:0000313" key="3">
    <source>
        <dbReference type="Proteomes" id="UP000782705"/>
    </source>
</evidence>
<dbReference type="EMBL" id="MAEL01000004">
    <property type="protein sequence ID" value="KAF1305997.1"/>
    <property type="molecule type" value="Genomic_DNA"/>
</dbReference>
<sequence length="291" mass="34411">MSEDLHQENQYEETSNLGANFEEIKEVASKNIGSMLKDLHAFEEAIEKEDIPEIYRIYKGRLHKELKETSNQNHEIDELLSKKLHDNFVAAFPFMQHVEKISHTIHYYKISSYYRERITIGFDASIPEIFVLPQIDEEWHHFQPDNREALDAIEKEIDNLDANFIAAEMELAAVQKELKEIENQKAAIHNNKSFFNRTKIEEDLESIEKKEIELKKKRDKWLPFIENKEQTNRQKDQLMQSYQETRLKRAVVAKEFRLINKYFGSIESMGQQLNDFLKTYLAPEKGAIDNE</sequence>
<evidence type="ECO:0000256" key="1">
    <source>
        <dbReference type="SAM" id="Coils"/>
    </source>
</evidence>
<comment type="caution">
    <text evidence="2">The sequence shown here is derived from an EMBL/GenBank/DDBJ whole genome shotgun (WGS) entry which is preliminary data.</text>
</comment>
<dbReference type="RefSeq" id="WP_161900897.1">
    <property type="nucleotide sequence ID" value="NZ_MAEL01000004.1"/>
</dbReference>
<keyword evidence="3" id="KW-1185">Reference proteome</keyword>
<reference evidence="2 3" key="1">
    <citation type="submission" date="2016-06" db="EMBL/GenBank/DDBJ databases">
        <title>Four novel species of enterococci isolated from chicken manure.</title>
        <authorList>
            <person name="Van Tyne D."/>
        </authorList>
    </citation>
    <scope>NUCLEOTIDE SEQUENCE [LARGE SCALE GENOMIC DNA]</scope>
    <source>
        <strain evidence="2 3">CU12B</strain>
    </source>
</reference>
<proteinExistence type="predicted"/>
<name>A0ABQ6Z2H7_9ENTE</name>